<dbReference type="AlphaFoldDB" id="A0A543PCU1"/>
<dbReference type="InterPro" id="IPR009078">
    <property type="entry name" value="Ferritin-like_SF"/>
</dbReference>
<dbReference type="RefSeq" id="WP_142024576.1">
    <property type="nucleotide sequence ID" value="NZ_VFQE01000001.1"/>
</dbReference>
<accession>A0A543PCU1</accession>
<dbReference type="CDD" id="cd00657">
    <property type="entry name" value="Ferritin_like"/>
    <property type="match status" value="1"/>
</dbReference>
<evidence type="ECO:0000259" key="1">
    <source>
        <dbReference type="Pfam" id="PF14530"/>
    </source>
</evidence>
<sequence>MADRTTGTGALDEQTENAALTEALAAEHAAIWGYGVVGAALPAEVQGLAAASEVAHRDARDRLITLLAERDTDPVGTQGGYSLPFPVLSATDAAALAVALEDGVAAAWVRVLDQAVERTTRELAVGVLSATEVRAVGWRSAAGQTPVTRAFPGLPAS</sequence>
<evidence type="ECO:0000313" key="3">
    <source>
        <dbReference type="Proteomes" id="UP000319865"/>
    </source>
</evidence>
<dbReference type="Pfam" id="PF14530">
    <property type="entry name" value="DUF4439"/>
    <property type="match status" value="1"/>
</dbReference>
<dbReference type="OrthoDB" id="5192349at2"/>
<keyword evidence="3" id="KW-1185">Reference proteome</keyword>
<reference evidence="2 3" key="1">
    <citation type="submission" date="2019-06" db="EMBL/GenBank/DDBJ databases">
        <title>Sequencing the genomes of 1000 actinobacteria strains.</title>
        <authorList>
            <person name="Klenk H.-P."/>
        </authorList>
    </citation>
    <scope>NUCLEOTIDE SEQUENCE [LARGE SCALE GENOMIC DNA]</scope>
    <source>
        <strain evidence="2 3">DSM 46837</strain>
    </source>
</reference>
<dbReference type="Proteomes" id="UP000319865">
    <property type="component" value="Unassembled WGS sequence"/>
</dbReference>
<name>A0A543PCU1_9ACTN</name>
<feature type="domain" description="DUF4439" evidence="1">
    <location>
        <begin position="19"/>
        <end position="155"/>
    </location>
</feature>
<dbReference type="SUPFAM" id="SSF47240">
    <property type="entry name" value="Ferritin-like"/>
    <property type="match status" value="1"/>
</dbReference>
<organism evidence="2 3">
    <name type="scientific">Blastococcus colisei</name>
    <dbReference type="NCBI Taxonomy" id="1564162"/>
    <lineage>
        <taxon>Bacteria</taxon>
        <taxon>Bacillati</taxon>
        <taxon>Actinomycetota</taxon>
        <taxon>Actinomycetes</taxon>
        <taxon>Geodermatophilales</taxon>
        <taxon>Geodermatophilaceae</taxon>
        <taxon>Blastococcus</taxon>
    </lineage>
</organism>
<protein>
    <submittedName>
        <fullName evidence="2">Uncharacterized protein DUF4439</fullName>
    </submittedName>
</protein>
<dbReference type="InterPro" id="IPR012347">
    <property type="entry name" value="Ferritin-like"/>
</dbReference>
<dbReference type="EMBL" id="VFQE01000001">
    <property type="protein sequence ID" value="TQN41889.1"/>
    <property type="molecule type" value="Genomic_DNA"/>
</dbReference>
<dbReference type="InterPro" id="IPR029447">
    <property type="entry name" value="DUF4439"/>
</dbReference>
<gene>
    <name evidence="2" type="ORF">FHU33_1274</name>
</gene>
<comment type="caution">
    <text evidence="2">The sequence shown here is derived from an EMBL/GenBank/DDBJ whole genome shotgun (WGS) entry which is preliminary data.</text>
</comment>
<dbReference type="Gene3D" id="1.20.1260.10">
    <property type="match status" value="1"/>
</dbReference>
<proteinExistence type="predicted"/>
<evidence type="ECO:0000313" key="2">
    <source>
        <dbReference type="EMBL" id="TQN41889.1"/>
    </source>
</evidence>